<evidence type="ECO:0000313" key="1">
    <source>
        <dbReference type="EMBL" id="VAX39574.1"/>
    </source>
</evidence>
<name>A0A3B1DTZ5_9ZZZZ</name>
<organism evidence="1">
    <name type="scientific">hydrothermal vent metagenome</name>
    <dbReference type="NCBI Taxonomy" id="652676"/>
    <lineage>
        <taxon>unclassified sequences</taxon>
        <taxon>metagenomes</taxon>
        <taxon>ecological metagenomes</taxon>
    </lineage>
</organism>
<reference evidence="1" key="1">
    <citation type="submission" date="2018-06" db="EMBL/GenBank/DDBJ databases">
        <authorList>
            <person name="Zhirakovskaya E."/>
        </authorList>
    </citation>
    <scope>NUCLEOTIDE SEQUENCE</scope>
</reference>
<proteinExistence type="predicted"/>
<dbReference type="EMBL" id="UOGL01000341">
    <property type="protein sequence ID" value="VAX39574.1"/>
    <property type="molecule type" value="Genomic_DNA"/>
</dbReference>
<protein>
    <recommendedName>
        <fullName evidence="2">ATP-grasp domain-containing protein</fullName>
    </recommendedName>
</protein>
<accession>A0A3B1DTZ5</accession>
<dbReference type="AlphaFoldDB" id="A0A3B1DTZ5"/>
<evidence type="ECO:0008006" key="2">
    <source>
        <dbReference type="Google" id="ProtNLM"/>
    </source>
</evidence>
<gene>
    <name evidence="1" type="ORF">MNBD_PLANCTO02-56</name>
</gene>
<sequence length="374" mass="42338">MSQVFFGNFNFEYLLAGGNYSSLPASIQRINAELATCWMLVAQEGDYLVLPQTVDEEFWDRMQLAGFPSVNPILLGKSLPSKSLHFTPWGWTKELIQFAEKNRLEFHAPSLEAVQQANSRKFSALLEEEFQVALPEARMVTSFEEFSKAVQQLPAENPRWVVKNEFSNSARERIIGQGTNIIEAEQNWMTKRWKKNSPLFFEPWVNAIEEAGIHFTIPTKEEAEKEIVFDGVTPLLTDASGRYCGSRVVPHNNNAFISTWQTAIEVGFQVATRLQAIGYFGPVGIDAMRFRQLDGSVGLRPLQEINARWTMGRLTLGLRKLLQPEEVASWLHLSSAENLSQQSKWNNVQTIPTSPTHIGNKPVQHQTLLCIAKE</sequence>